<evidence type="ECO:0000256" key="1">
    <source>
        <dbReference type="SAM" id="MobiDB-lite"/>
    </source>
</evidence>
<dbReference type="Proteomes" id="UP000832097">
    <property type="component" value="Chromosome"/>
</dbReference>
<evidence type="ECO:0000313" key="4">
    <source>
        <dbReference type="Proteomes" id="UP000832097"/>
    </source>
</evidence>
<feature type="region of interest" description="Disordered" evidence="1">
    <location>
        <begin position="1"/>
        <end position="29"/>
    </location>
</feature>
<dbReference type="Pfam" id="PF00271">
    <property type="entry name" value="Helicase_C"/>
    <property type="match status" value="1"/>
</dbReference>
<dbReference type="CDD" id="cd18785">
    <property type="entry name" value="SF2_C"/>
    <property type="match status" value="1"/>
</dbReference>
<reference evidence="3 4" key="1">
    <citation type="submission" date="2022-03" db="EMBL/GenBank/DDBJ databases">
        <title>Mucilaginibacter sp. isolated from the gut of Protaetia brevitarsis seulensis larvae.</title>
        <authorList>
            <person name="Won M."/>
            <person name="Kim S.-J."/>
            <person name="Kwon S.-W."/>
        </authorList>
    </citation>
    <scope>NUCLEOTIDE SEQUENCE [LARGE SCALE GENOMIC DNA]</scope>
    <source>
        <strain evidence="3 4">CFWR-12</strain>
    </source>
</reference>
<dbReference type="RefSeq" id="WP_243555567.1">
    <property type="nucleotide sequence ID" value="NZ_CP094528.1"/>
</dbReference>
<keyword evidence="4" id="KW-1185">Reference proteome</keyword>
<feature type="domain" description="Helicase C-terminal" evidence="2">
    <location>
        <begin position="45"/>
        <end position="120"/>
    </location>
</feature>
<dbReference type="InterPro" id="IPR027417">
    <property type="entry name" value="P-loop_NTPase"/>
</dbReference>
<dbReference type="Gene3D" id="3.40.50.300">
    <property type="entry name" value="P-loop containing nucleotide triphosphate hydrolases"/>
    <property type="match status" value="1"/>
</dbReference>
<evidence type="ECO:0000313" key="3">
    <source>
        <dbReference type="EMBL" id="UOE44038.1"/>
    </source>
</evidence>
<name>A0ABY4C243_9MICO</name>
<organism evidence="3 4">
    <name type="scientific">Agromyces larvae</name>
    <dbReference type="NCBI Taxonomy" id="2929802"/>
    <lineage>
        <taxon>Bacteria</taxon>
        <taxon>Bacillati</taxon>
        <taxon>Actinomycetota</taxon>
        <taxon>Actinomycetes</taxon>
        <taxon>Micrococcales</taxon>
        <taxon>Microbacteriaceae</taxon>
        <taxon>Agromyces</taxon>
    </lineage>
</organism>
<proteinExistence type="predicted"/>
<evidence type="ECO:0000259" key="2">
    <source>
        <dbReference type="Pfam" id="PF00271"/>
    </source>
</evidence>
<dbReference type="SUPFAM" id="SSF52540">
    <property type="entry name" value="P-loop containing nucleoside triphosphate hydrolases"/>
    <property type="match status" value="1"/>
</dbReference>
<gene>
    <name evidence="3" type="ORF">MTO99_18075</name>
</gene>
<accession>A0ABY4C243</accession>
<dbReference type="InterPro" id="IPR001650">
    <property type="entry name" value="Helicase_C-like"/>
</dbReference>
<sequence>MPASDSRVRSGGRRHRPLRAGGASRPPRRAHGIRRLLAAGIAARTDVAVLRLHGRLAPAERKAARSCLAELEASGEPFILIAIDKIAGEGIDLPVLDTLFLAVPVSFKGRVIQQVGRVTRGDEGGMPAVVHDFRDLNVPLLGRMHSRRRRVLGKEGFGVRSERAPIVDLPSE</sequence>
<dbReference type="EMBL" id="CP094528">
    <property type="protein sequence ID" value="UOE44038.1"/>
    <property type="molecule type" value="Genomic_DNA"/>
</dbReference>
<protein>
    <recommendedName>
        <fullName evidence="2">Helicase C-terminal domain-containing protein</fullName>
    </recommendedName>
</protein>